<keyword evidence="9 10" id="KW-0472">Membrane</keyword>
<evidence type="ECO:0000259" key="11">
    <source>
        <dbReference type="PROSITE" id="PS50109"/>
    </source>
</evidence>
<dbReference type="CDD" id="cd00075">
    <property type="entry name" value="HATPase"/>
    <property type="match status" value="1"/>
</dbReference>
<evidence type="ECO:0000256" key="4">
    <source>
        <dbReference type="ARBA" id="ARBA00022553"/>
    </source>
</evidence>
<sequence>MTTRNPKKTGFFAGKKRNRTLKTQLLWWLIPTLVLVMMGALWLSNHQLRNQVDIAYDRSLAGALRAIDHNISTASGGLAMEQPYLMLEFFELTANGSVFYRVATEDGLAEIGHPGLPMPEQPLESGEPRFFYATYQGAPVRVAALARPMDPPLYANKGGRVIVQVAEGLESRQAFMHQVLLRSVERDLAVILISVLVIILGVFMALRPLVRLRQEVEGRSGDDLSPVSASEMPGEVLPLVSAVNLHMARFAAQARVQSQFLDDASHQLRTPLSVLRTQTAYALRETDPQEVRTALLAMQEGLDRAVRTTNQMLALARAKDASVAEGGFTAEPVDLVELADAVIRSLLPAARARQLDIGLEAESRPVCVSGAEWLLREAITNLVDNAIRYARPAGEVTVTVHVEGGQARLAVEDDGPGMSSDDIARACVRFRRGAAGKNTSGAGLGLAIVGTIAGILGATLVLENRTPLPGLRAALVFSLAPARNRDPDAAPRHEIARN</sequence>
<dbReference type="GO" id="GO:0005886">
    <property type="term" value="C:plasma membrane"/>
    <property type="evidence" value="ECO:0007669"/>
    <property type="project" value="TreeGrafter"/>
</dbReference>
<dbReference type="Pfam" id="PF00512">
    <property type="entry name" value="HisKA"/>
    <property type="match status" value="1"/>
</dbReference>
<dbReference type="InterPro" id="IPR050428">
    <property type="entry name" value="TCS_sensor_his_kinase"/>
</dbReference>
<dbReference type="Gene3D" id="3.30.565.10">
    <property type="entry name" value="Histidine kinase-like ATPase, C-terminal domain"/>
    <property type="match status" value="1"/>
</dbReference>
<evidence type="ECO:0000256" key="2">
    <source>
        <dbReference type="ARBA" id="ARBA00004370"/>
    </source>
</evidence>
<evidence type="ECO:0000313" key="13">
    <source>
        <dbReference type="Proteomes" id="UP000239990"/>
    </source>
</evidence>
<dbReference type="PANTHER" id="PTHR45436:SF1">
    <property type="entry name" value="SENSOR PROTEIN QSEC"/>
    <property type="match status" value="1"/>
</dbReference>
<reference evidence="12 13" key="1">
    <citation type="submission" date="2018-02" db="EMBL/GenBank/DDBJ databases">
        <title>Draft Genome of Achromobacter spanius stain 6.</title>
        <authorList>
            <person name="Gunasekera T.S."/>
            <person name="Radwan O."/>
            <person name="Ruiz O.N."/>
        </authorList>
    </citation>
    <scope>NUCLEOTIDE SEQUENCE [LARGE SCALE GENOMIC DNA]</scope>
    <source>
        <strain evidence="12 13">6</strain>
    </source>
</reference>
<organism evidence="12 13">
    <name type="scientific">Achromobacter spanius</name>
    <dbReference type="NCBI Taxonomy" id="217203"/>
    <lineage>
        <taxon>Bacteria</taxon>
        <taxon>Pseudomonadati</taxon>
        <taxon>Pseudomonadota</taxon>
        <taxon>Betaproteobacteria</taxon>
        <taxon>Burkholderiales</taxon>
        <taxon>Alcaligenaceae</taxon>
        <taxon>Achromobacter</taxon>
    </lineage>
</organism>
<dbReference type="InterPro" id="IPR003594">
    <property type="entry name" value="HATPase_dom"/>
</dbReference>
<dbReference type="EC" id="2.7.13.3" evidence="3"/>
<evidence type="ECO:0000256" key="3">
    <source>
        <dbReference type="ARBA" id="ARBA00012438"/>
    </source>
</evidence>
<dbReference type="EMBL" id="PREU01000002">
    <property type="protein sequence ID" value="PPA77166.1"/>
    <property type="molecule type" value="Genomic_DNA"/>
</dbReference>
<evidence type="ECO:0000256" key="10">
    <source>
        <dbReference type="SAM" id="Phobius"/>
    </source>
</evidence>
<evidence type="ECO:0000256" key="5">
    <source>
        <dbReference type="ARBA" id="ARBA00022679"/>
    </source>
</evidence>
<dbReference type="InterPro" id="IPR013727">
    <property type="entry name" value="2CSK_N"/>
</dbReference>
<keyword evidence="6 10" id="KW-0812">Transmembrane</keyword>
<dbReference type="Pfam" id="PF02518">
    <property type="entry name" value="HATPase_c"/>
    <property type="match status" value="1"/>
</dbReference>
<dbReference type="Pfam" id="PF08521">
    <property type="entry name" value="2CSK_N"/>
    <property type="match status" value="1"/>
</dbReference>
<dbReference type="GO" id="GO:0000155">
    <property type="term" value="F:phosphorelay sensor kinase activity"/>
    <property type="evidence" value="ECO:0007669"/>
    <property type="project" value="InterPro"/>
</dbReference>
<dbReference type="CDD" id="cd00082">
    <property type="entry name" value="HisKA"/>
    <property type="match status" value="1"/>
</dbReference>
<comment type="caution">
    <text evidence="12">The sequence shown here is derived from an EMBL/GenBank/DDBJ whole genome shotgun (WGS) entry which is preliminary data.</text>
</comment>
<dbReference type="SUPFAM" id="SSF47384">
    <property type="entry name" value="Homodimeric domain of signal transducing histidine kinase"/>
    <property type="match status" value="1"/>
</dbReference>
<dbReference type="Gene3D" id="1.10.287.130">
    <property type="match status" value="1"/>
</dbReference>
<comment type="subcellular location">
    <subcellularLocation>
        <location evidence="2">Membrane</location>
    </subcellularLocation>
</comment>
<evidence type="ECO:0000256" key="1">
    <source>
        <dbReference type="ARBA" id="ARBA00000085"/>
    </source>
</evidence>
<dbReference type="PRINTS" id="PR00344">
    <property type="entry name" value="BCTRLSENSOR"/>
</dbReference>
<gene>
    <name evidence="12" type="ORF">C4E15_03775</name>
</gene>
<protein>
    <recommendedName>
        <fullName evidence="3">histidine kinase</fullName>
        <ecNumber evidence="3">2.7.13.3</ecNumber>
    </recommendedName>
</protein>
<dbReference type="InterPro" id="IPR036097">
    <property type="entry name" value="HisK_dim/P_sf"/>
</dbReference>
<dbReference type="InterPro" id="IPR036890">
    <property type="entry name" value="HATPase_C_sf"/>
</dbReference>
<evidence type="ECO:0000256" key="6">
    <source>
        <dbReference type="ARBA" id="ARBA00022692"/>
    </source>
</evidence>
<dbReference type="InterPro" id="IPR004358">
    <property type="entry name" value="Sig_transdc_His_kin-like_C"/>
</dbReference>
<dbReference type="SMART" id="SM00388">
    <property type="entry name" value="HisKA"/>
    <property type="match status" value="1"/>
</dbReference>
<keyword evidence="8 10" id="KW-1133">Transmembrane helix</keyword>
<keyword evidence="4" id="KW-0597">Phosphoprotein</keyword>
<dbReference type="InterPro" id="IPR005467">
    <property type="entry name" value="His_kinase_dom"/>
</dbReference>
<dbReference type="PROSITE" id="PS50109">
    <property type="entry name" value="HIS_KIN"/>
    <property type="match status" value="1"/>
</dbReference>
<feature type="transmembrane region" description="Helical" evidence="10">
    <location>
        <begin position="441"/>
        <end position="462"/>
    </location>
</feature>
<evidence type="ECO:0000256" key="9">
    <source>
        <dbReference type="ARBA" id="ARBA00023136"/>
    </source>
</evidence>
<accession>A0A2S5GW26</accession>
<dbReference type="AlphaFoldDB" id="A0A2S5GW26"/>
<dbReference type="RefSeq" id="WP_104142419.1">
    <property type="nucleotide sequence ID" value="NZ_PREU01000002.1"/>
</dbReference>
<evidence type="ECO:0000256" key="8">
    <source>
        <dbReference type="ARBA" id="ARBA00022989"/>
    </source>
</evidence>
<dbReference type="PANTHER" id="PTHR45436">
    <property type="entry name" value="SENSOR HISTIDINE KINASE YKOH"/>
    <property type="match status" value="1"/>
</dbReference>
<comment type="catalytic activity">
    <reaction evidence="1">
        <text>ATP + protein L-histidine = ADP + protein N-phospho-L-histidine.</text>
        <dbReference type="EC" id="2.7.13.3"/>
    </reaction>
</comment>
<dbReference type="SUPFAM" id="SSF55874">
    <property type="entry name" value="ATPase domain of HSP90 chaperone/DNA topoisomerase II/histidine kinase"/>
    <property type="match status" value="1"/>
</dbReference>
<evidence type="ECO:0000313" key="12">
    <source>
        <dbReference type="EMBL" id="PPA77166.1"/>
    </source>
</evidence>
<dbReference type="Proteomes" id="UP000239990">
    <property type="component" value="Unassembled WGS sequence"/>
</dbReference>
<name>A0A2S5GW26_9BURK</name>
<feature type="domain" description="Histidine kinase" evidence="11">
    <location>
        <begin position="263"/>
        <end position="481"/>
    </location>
</feature>
<dbReference type="InterPro" id="IPR003661">
    <property type="entry name" value="HisK_dim/P_dom"/>
</dbReference>
<feature type="transmembrane region" description="Helical" evidence="10">
    <location>
        <begin position="25"/>
        <end position="43"/>
    </location>
</feature>
<feature type="transmembrane region" description="Helical" evidence="10">
    <location>
        <begin position="188"/>
        <end position="210"/>
    </location>
</feature>
<keyword evidence="7 12" id="KW-0418">Kinase</keyword>
<dbReference type="OrthoDB" id="8554694at2"/>
<keyword evidence="5" id="KW-0808">Transferase</keyword>
<evidence type="ECO:0000256" key="7">
    <source>
        <dbReference type="ARBA" id="ARBA00022777"/>
    </source>
</evidence>
<proteinExistence type="predicted"/>
<dbReference type="SMART" id="SM00387">
    <property type="entry name" value="HATPase_c"/>
    <property type="match status" value="1"/>
</dbReference>